<evidence type="ECO:0000313" key="2">
    <source>
        <dbReference type="Proteomes" id="UP000054630"/>
    </source>
</evidence>
<dbReference type="Proteomes" id="UP000054630">
    <property type="component" value="Unassembled WGS sequence"/>
</dbReference>
<dbReference type="AlphaFoldDB" id="A0A0V0S028"/>
<reference evidence="1 2" key="1">
    <citation type="submission" date="2015-01" db="EMBL/GenBank/DDBJ databases">
        <title>Evolution of Trichinella species and genotypes.</title>
        <authorList>
            <person name="Korhonen P.K."/>
            <person name="Edoardo P."/>
            <person name="Giuseppe L.R."/>
            <person name="Gasser R.B."/>
        </authorList>
    </citation>
    <scope>NUCLEOTIDE SEQUENCE [LARGE SCALE GENOMIC DNA]</scope>
    <source>
        <strain evidence="1">ISS37</strain>
    </source>
</reference>
<evidence type="ECO:0000313" key="1">
    <source>
        <dbReference type="EMBL" id="KRX20115.1"/>
    </source>
</evidence>
<name>A0A0V0S028_9BILA</name>
<organism evidence="1 2">
    <name type="scientific">Trichinella nelsoni</name>
    <dbReference type="NCBI Taxonomy" id="6336"/>
    <lineage>
        <taxon>Eukaryota</taxon>
        <taxon>Metazoa</taxon>
        <taxon>Ecdysozoa</taxon>
        <taxon>Nematoda</taxon>
        <taxon>Enoplea</taxon>
        <taxon>Dorylaimia</taxon>
        <taxon>Trichinellida</taxon>
        <taxon>Trichinellidae</taxon>
        <taxon>Trichinella</taxon>
    </lineage>
</organism>
<sequence length="72" mass="8202">MKIPNWVTDPFLSNDETKMKDKTADIYSGLWAVAKKFLPAFPSSNVVKRGFSVVIDLKTKDMNRLQIVKRGD</sequence>
<protein>
    <submittedName>
        <fullName evidence="1">Uncharacterized protein</fullName>
    </submittedName>
</protein>
<dbReference type="EMBL" id="JYDL01000052">
    <property type="protein sequence ID" value="KRX20115.1"/>
    <property type="molecule type" value="Genomic_DNA"/>
</dbReference>
<dbReference type="OrthoDB" id="6587173at2759"/>
<keyword evidence="2" id="KW-1185">Reference proteome</keyword>
<gene>
    <name evidence="1" type="ORF">T07_12663</name>
</gene>
<accession>A0A0V0S028</accession>
<proteinExistence type="predicted"/>
<comment type="caution">
    <text evidence="1">The sequence shown here is derived from an EMBL/GenBank/DDBJ whole genome shotgun (WGS) entry which is preliminary data.</text>
</comment>